<evidence type="ECO:0000256" key="6">
    <source>
        <dbReference type="SAM" id="Phobius"/>
    </source>
</evidence>
<dbReference type="PROSITE" id="PS50111">
    <property type="entry name" value="CHEMOTAXIS_TRANSDUC_2"/>
    <property type="match status" value="1"/>
</dbReference>
<keyword evidence="5" id="KW-0175">Coiled coil</keyword>
<dbReference type="AlphaFoldDB" id="A0A494YA52"/>
<proteinExistence type="inferred from homology"/>
<comment type="similarity">
    <text evidence="3">Belongs to the methyl-accepting chemotaxis (MCP) protein family.</text>
</comment>
<dbReference type="CDD" id="cd11386">
    <property type="entry name" value="MCP_signal"/>
    <property type="match status" value="1"/>
</dbReference>
<dbReference type="EMBL" id="RBZU01000001">
    <property type="protein sequence ID" value="RKP58610.1"/>
    <property type="molecule type" value="Genomic_DNA"/>
</dbReference>
<comment type="subcellular location">
    <subcellularLocation>
        <location evidence="1">Membrane</location>
    </subcellularLocation>
</comment>
<keyword evidence="6" id="KW-0472">Membrane</keyword>
<feature type="domain" description="HAMP" evidence="8">
    <location>
        <begin position="316"/>
        <end position="370"/>
    </location>
</feature>
<keyword evidence="10" id="KW-1185">Reference proteome</keyword>
<dbReference type="InterPro" id="IPR004089">
    <property type="entry name" value="MCPsignal_dom"/>
</dbReference>
<dbReference type="PROSITE" id="PS50885">
    <property type="entry name" value="HAMP"/>
    <property type="match status" value="1"/>
</dbReference>
<protein>
    <submittedName>
        <fullName evidence="9">Methyl-accepting chemotaxis protein</fullName>
    </submittedName>
</protein>
<keyword evidence="6" id="KW-1133">Transmembrane helix</keyword>
<dbReference type="InterPro" id="IPR004090">
    <property type="entry name" value="Chemotax_Me-accpt_rcpt"/>
</dbReference>
<dbReference type="Pfam" id="PF00015">
    <property type="entry name" value="MCPsignal"/>
    <property type="match status" value="1"/>
</dbReference>
<dbReference type="OrthoDB" id="9763018at2"/>
<evidence type="ECO:0000256" key="3">
    <source>
        <dbReference type="ARBA" id="ARBA00029447"/>
    </source>
</evidence>
<dbReference type="SUPFAM" id="SSF58104">
    <property type="entry name" value="Methyl-accepting chemotaxis protein (MCP) signaling domain"/>
    <property type="match status" value="1"/>
</dbReference>
<feature type="transmembrane region" description="Helical" evidence="6">
    <location>
        <begin position="12"/>
        <end position="36"/>
    </location>
</feature>
<dbReference type="GO" id="GO:0004888">
    <property type="term" value="F:transmembrane signaling receptor activity"/>
    <property type="evidence" value="ECO:0007669"/>
    <property type="project" value="InterPro"/>
</dbReference>
<dbReference type="PANTHER" id="PTHR43531:SF14">
    <property type="entry name" value="METHYL-ACCEPTING CHEMOTAXIS PROTEIN I-RELATED"/>
    <property type="match status" value="1"/>
</dbReference>
<dbReference type="GO" id="GO:0005886">
    <property type="term" value="C:plasma membrane"/>
    <property type="evidence" value="ECO:0007669"/>
    <property type="project" value="TreeGrafter"/>
</dbReference>
<dbReference type="InterPro" id="IPR051310">
    <property type="entry name" value="MCP_chemotaxis"/>
</dbReference>
<evidence type="ECO:0000256" key="5">
    <source>
        <dbReference type="SAM" id="Coils"/>
    </source>
</evidence>
<reference evidence="9 10" key="1">
    <citation type="submission" date="2018-10" db="EMBL/GenBank/DDBJ databases">
        <title>Robbsia sp. DHC34, isolated from soil.</title>
        <authorList>
            <person name="Gao Z.-H."/>
            <person name="Qiu L.-H."/>
        </authorList>
    </citation>
    <scope>NUCLEOTIDE SEQUENCE [LARGE SCALE GENOMIC DNA]</scope>
    <source>
        <strain evidence="9 10">DHC34</strain>
    </source>
</reference>
<accession>A0A494YA52</accession>
<dbReference type="RefSeq" id="WP_121082429.1">
    <property type="nucleotide sequence ID" value="NZ_RBZU01000001.1"/>
</dbReference>
<dbReference type="Pfam" id="PF00672">
    <property type="entry name" value="HAMP"/>
    <property type="match status" value="1"/>
</dbReference>
<dbReference type="CDD" id="cd06225">
    <property type="entry name" value="HAMP"/>
    <property type="match status" value="1"/>
</dbReference>
<evidence type="ECO:0000313" key="9">
    <source>
        <dbReference type="EMBL" id="RKP58610.1"/>
    </source>
</evidence>
<dbReference type="PANTHER" id="PTHR43531">
    <property type="entry name" value="PROTEIN ICFG"/>
    <property type="match status" value="1"/>
</dbReference>
<evidence type="ECO:0000256" key="2">
    <source>
        <dbReference type="ARBA" id="ARBA00022481"/>
    </source>
</evidence>
<dbReference type="CDD" id="cd12912">
    <property type="entry name" value="PDC2_MCP_like"/>
    <property type="match status" value="1"/>
</dbReference>
<evidence type="ECO:0000313" key="10">
    <source>
        <dbReference type="Proteomes" id="UP000270342"/>
    </source>
</evidence>
<dbReference type="InterPro" id="IPR003660">
    <property type="entry name" value="HAMP_dom"/>
</dbReference>
<organism evidence="9 10">
    <name type="scientific">Pararobbsia silviterrae</name>
    <dbReference type="NCBI Taxonomy" id="1792498"/>
    <lineage>
        <taxon>Bacteria</taxon>
        <taxon>Pseudomonadati</taxon>
        <taxon>Pseudomonadota</taxon>
        <taxon>Betaproteobacteria</taxon>
        <taxon>Burkholderiales</taxon>
        <taxon>Burkholderiaceae</taxon>
        <taxon>Pararobbsia</taxon>
    </lineage>
</organism>
<feature type="domain" description="Methyl-accepting transducer" evidence="7">
    <location>
        <begin position="375"/>
        <end position="604"/>
    </location>
</feature>
<keyword evidence="6" id="KW-0812">Transmembrane</keyword>
<feature type="coiled-coil region" evidence="5">
    <location>
        <begin position="575"/>
        <end position="620"/>
    </location>
</feature>
<keyword evidence="2" id="KW-0488">Methylation</keyword>
<keyword evidence="4" id="KW-0807">Transducer</keyword>
<dbReference type="SMART" id="SM00304">
    <property type="entry name" value="HAMP"/>
    <property type="match status" value="1"/>
</dbReference>
<name>A0A494YA52_9BURK</name>
<dbReference type="Proteomes" id="UP000270342">
    <property type="component" value="Unassembled WGS sequence"/>
</dbReference>
<dbReference type="GO" id="GO:0006935">
    <property type="term" value="P:chemotaxis"/>
    <property type="evidence" value="ECO:0007669"/>
    <property type="project" value="InterPro"/>
</dbReference>
<dbReference type="PRINTS" id="PR00260">
    <property type="entry name" value="CHEMTRNSDUCR"/>
</dbReference>
<evidence type="ECO:0000256" key="1">
    <source>
        <dbReference type="ARBA" id="ARBA00004370"/>
    </source>
</evidence>
<comment type="caution">
    <text evidence="9">The sequence shown here is derived from an EMBL/GenBank/DDBJ whole genome shotgun (WGS) entry which is preliminary data.</text>
</comment>
<sequence length="625" mass="66023">MRIWQKLSIQNKLIMSMASCLLVFVAISSGLSVWLIGDTMRTRVVEEELPTAVNGIRADVQRQLAGPIAASRAVAGDAFLQQWEADGEPDAGTRIWTQLANQMKAEQHAASVQWVSTKSGNYYSESGLLRKIGDGDRWLSAFLATGKPFEVNMDHDVGLGGYMMFINARVQDSAGEAIGAAGMSLSVDALAKGIATYKIGETGFAYLVRPDGALMMHRDTSLIDGKHFLKDFPGMPDSAQATLLAGQPYAYMAYKSAGGSRFIATSFIPELNAYVVVEAPEAELLGPVTRAIRNVSVLAAVVGLGVALLVIVFVGRAISAPIRRAATLLSEIASGHGDLTRRMTVEGEDEISQLSDAFNRFVSSLSTLVHRVRGASASIATGSSQIATGNADLSARTEMQSGNLERTASSMEQITAAVKNNTETARSAAQMVTDASRTAGRGGEVVGQVVSTMEQINDASKQISEIIVLIDSISFQTNILALNAAVEAARAGEQGRGFAVVASEVRNLAQRSAQAAKEIKTLIEHSAGTVAVGSRLVGEAGEVMSEIVSQVQGVSTMMNEIATASLEQSSGIDQIGDAVQQLDEMTQQNAALVEESAAAAESLRQQAAELSQLMAVFKVEEAGAV</sequence>
<dbReference type="GO" id="GO:0007165">
    <property type="term" value="P:signal transduction"/>
    <property type="evidence" value="ECO:0007669"/>
    <property type="project" value="UniProtKB-KW"/>
</dbReference>
<dbReference type="Gene3D" id="1.10.287.950">
    <property type="entry name" value="Methyl-accepting chemotaxis protein"/>
    <property type="match status" value="1"/>
</dbReference>
<dbReference type="Gene3D" id="3.30.450.20">
    <property type="entry name" value="PAS domain"/>
    <property type="match status" value="1"/>
</dbReference>
<evidence type="ECO:0000259" key="7">
    <source>
        <dbReference type="PROSITE" id="PS50111"/>
    </source>
</evidence>
<dbReference type="FunFam" id="1.10.287.950:FF:000001">
    <property type="entry name" value="Methyl-accepting chemotaxis sensory transducer"/>
    <property type="match status" value="1"/>
</dbReference>
<feature type="transmembrane region" description="Helical" evidence="6">
    <location>
        <begin position="295"/>
        <end position="314"/>
    </location>
</feature>
<evidence type="ECO:0000259" key="8">
    <source>
        <dbReference type="PROSITE" id="PS50885"/>
    </source>
</evidence>
<dbReference type="SMART" id="SM00283">
    <property type="entry name" value="MA"/>
    <property type="match status" value="1"/>
</dbReference>
<evidence type="ECO:0000256" key="4">
    <source>
        <dbReference type="PROSITE-ProRule" id="PRU00284"/>
    </source>
</evidence>
<gene>
    <name evidence="9" type="ORF">D7S86_01310</name>
</gene>